<comment type="similarity">
    <text evidence="2 6">Belongs to the class-A beta-lactamase family.</text>
</comment>
<feature type="domain" description="Beta-lactamase class A catalytic" evidence="8">
    <location>
        <begin position="82"/>
        <end position="302"/>
    </location>
</feature>
<dbReference type="Proteomes" id="UP000249633">
    <property type="component" value="Unassembled WGS sequence"/>
</dbReference>
<dbReference type="NCBIfam" id="NF033103">
    <property type="entry name" value="bla_class_A"/>
    <property type="match status" value="1"/>
</dbReference>
<gene>
    <name evidence="9" type="ORF">DI603_09490</name>
</gene>
<organism evidence="9 10">
    <name type="scientific">Roseateles depolymerans</name>
    <dbReference type="NCBI Taxonomy" id="76731"/>
    <lineage>
        <taxon>Bacteria</taxon>
        <taxon>Pseudomonadati</taxon>
        <taxon>Pseudomonadota</taxon>
        <taxon>Betaproteobacteria</taxon>
        <taxon>Burkholderiales</taxon>
        <taxon>Sphaerotilaceae</taxon>
        <taxon>Roseateles</taxon>
    </lineage>
</organism>
<dbReference type="GO" id="GO:0008800">
    <property type="term" value="F:beta-lactamase activity"/>
    <property type="evidence" value="ECO:0007669"/>
    <property type="project" value="UniProtKB-UniRule"/>
</dbReference>
<dbReference type="EC" id="3.5.2.6" evidence="3 6"/>
<dbReference type="Gene3D" id="3.40.710.10">
    <property type="entry name" value="DD-peptidase/beta-lactamase superfamily"/>
    <property type="match status" value="1"/>
</dbReference>
<evidence type="ECO:0000313" key="9">
    <source>
        <dbReference type="EMBL" id="PZP32900.1"/>
    </source>
</evidence>
<dbReference type="GO" id="GO:0030655">
    <property type="term" value="P:beta-lactam antibiotic catabolic process"/>
    <property type="evidence" value="ECO:0007669"/>
    <property type="project" value="InterPro"/>
</dbReference>
<evidence type="ECO:0000256" key="6">
    <source>
        <dbReference type="RuleBase" id="RU361140"/>
    </source>
</evidence>
<dbReference type="PROSITE" id="PS00146">
    <property type="entry name" value="BETA_LACTAMASE_A"/>
    <property type="match status" value="1"/>
</dbReference>
<sequence length="333" mass="35279">MGRAAVQRGPQLSEPPCADGVRSRCRSSSCDTEVMTISRRRLLATLPLLSTAPFATPLARAGTDLPAALQALESRAGGRLGFAVLDTGSGRLQGLRLDERFGMCSTFKLPLAALTLRAVEQGELQDDWVALGEITPRDFAPATRAQLPAGRMKLLALAEAAQTTSDNIAANLLLQRLGGPAGFTQRLRALGDTVTRLDRIEPSMNLVLPGDERDTTSPAAMAHTVAAILTGSRWLRPEGVATLRRWTEATRTGARRLRAGLPADWPAGDKTGTGLAPGMPDRTNDVAIVWPAGRAPWVMAAYYEGRGVDSEQMPAADEAVLAEAARLAVAALG</sequence>
<dbReference type="PANTHER" id="PTHR35333">
    <property type="entry name" value="BETA-LACTAMASE"/>
    <property type="match status" value="1"/>
</dbReference>
<keyword evidence="5 6" id="KW-0046">Antibiotic resistance</keyword>
<dbReference type="EMBL" id="QFOD01000007">
    <property type="protein sequence ID" value="PZP32900.1"/>
    <property type="molecule type" value="Genomic_DNA"/>
</dbReference>
<dbReference type="PANTHER" id="PTHR35333:SF3">
    <property type="entry name" value="BETA-LACTAMASE-TYPE TRANSPEPTIDASE FOLD CONTAINING PROTEIN"/>
    <property type="match status" value="1"/>
</dbReference>
<evidence type="ECO:0000256" key="4">
    <source>
        <dbReference type="ARBA" id="ARBA00022801"/>
    </source>
</evidence>
<dbReference type="InterPro" id="IPR023650">
    <property type="entry name" value="Beta-lactam_class-A_AS"/>
</dbReference>
<evidence type="ECO:0000313" key="10">
    <source>
        <dbReference type="Proteomes" id="UP000249633"/>
    </source>
</evidence>
<keyword evidence="4 6" id="KW-0378">Hydrolase</keyword>
<dbReference type="Pfam" id="PF13354">
    <property type="entry name" value="Beta-lactamase2"/>
    <property type="match status" value="1"/>
</dbReference>
<evidence type="ECO:0000256" key="2">
    <source>
        <dbReference type="ARBA" id="ARBA00009009"/>
    </source>
</evidence>
<protein>
    <recommendedName>
        <fullName evidence="3 6">Beta-lactamase</fullName>
        <ecNumber evidence="3 6">3.5.2.6</ecNumber>
    </recommendedName>
</protein>
<dbReference type="InterPro" id="IPR012338">
    <property type="entry name" value="Beta-lactam/transpept-like"/>
</dbReference>
<comment type="catalytic activity">
    <reaction evidence="1 6">
        <text>a beta-lactam + H2O = a substituted beta-amino acid</text>
        <dbReference type="Rhea" id="RHEA:20401"/>
        <dbReference type="ChEBI" id="CHEBI:15377"/>
        <dbReference type="ChEBI" id="CHEBI:35627"/>
        <dbReference type="ChEBI" id="CHEBI:140347"/>
        <dbReference type="EC" id="3.5.2.6"/>
    </reaction>
</comment>
<feature type="region of interest" description="Disordered" evidence="7">
    <location>
        <begin position="1"/>
        <end position="20"/>
    </location>
</feature>
<dbReference type="InterPro" id="IPR000871">
    <property type="entry name" value="Beta-lactam_class-A"/>
</dbReference>
<accession>A0A2W5DWC3</accession>
<dbReference type="PRINTS" id="PR00118">
    <property type="entry name" value="BLACTAMASEA"/>
</dbReference>
<evidence type="ECO:0000256" key="1">
    <source>
        <dbReference type="ARBA" id="ARBA00001526"/>
    </source>
</evidence>
<dbReference type="GO" id="GO:0046677">
    <property type="term" value="P:response to antibiotic"/>
    <property type="evidence" value="ECO:0007669"/>
    <property type="project" value="UniProtKB-UniRule"/>
</dbReference>
<evidence type="ECO:0000256" key="7">
    <source>
        <dbReference type="SAM" id="MobiDB-lite"/>
    </source>
</evidence>
<dbReference type="InterPro" id="IPR045155">
    <property type="entry name" value="Beta-lactam_cat"/>
</dbReference>
<dbReference type="AlphaFoldDB" id="A0A2W5DWC3"/>
<evidence type="ECO:0000256" key="5">
    <source>
        <dbReference type="ARBA" id="ARBA00023251"/>
    </source>
</evidence>
<reference evidence="9 10" key="1">
    <citation type="submission" date="2017-08" db="EMBL/GenBank/DDBJ databases">
        <title>Infants hospitalized years apart are colonized by the same room-sourced microbial strains.</title>
        <authorList>
            <person name="Brooks B."/>
            <person name="Olm M.R."/>
            <person name="Firek B.A."/>
            <person name="Baker R."/>
            <person name="Thomas B.C."/>
            <person name="Morowitz M.J."/>
            <person name="Banfield J.F."/>
        </authorList>
    </citation>
    <scope>NUCLEOTIDE SEQUENCE [LARGE SCALE GENOMIC DNA]</scope>
    <source>
        <strain evidence="9">S2_012_000_R2_81</strain>
    </source>
</reference>
<dbReference type="SUPFAM" id="SSF56601">
    <property type="entry name" value="beta-lactamase/transpeptidase-like"/>
    <property type="match status" value="1"/>
</dbReference>
<comment type="caution">
    <text evidence="9">The sequence shown here is derived from an EMBL/GenBank/DDBJ whole genome shotgun (WGS) entry which is preliminary data.</text>
</comment>
<proteinExistence type="inferred from homology"/>
<name>A0A2W5DWC3_9BURK</name>
<evidence type="ECO:0000256" key="3">
    <source>
        <dbReference type="ARBA" id="ARBA00012865"/>
    </source>
</evidence>
<evidence type="ECO:0000259" key="8">
    <source>
        <dbReference type="Pfam" id="PF13354"/>
    </source>
</evidence>